<evidence type="ECO:0000256" key="1">
    <source>
        <dbReference type="ARBA" id="ARBA00022658"/>
    </source>
</evidence>
<evidence type="ECO:0000259" key="3">
    <source>
        <dbReference type="PROSITE" id="PS50105"/>
    </source>
</evidence>
<gene>
    <name evidence="4" type="ORF">Satyrvirus9_12</name>
</gene>
<name>A0A3G5ADJ3_9VIRU</name>
<dbReference type="Pfam" id="PF00536">
    <property type="entry name" value="SAM_1"/>
    <property type="match status" value="1"/>
</dbReference>
<organism evidence="4">
    <name type="scientific">Satyrvirus sp</name>
    <dbReference type="NCBI Taxonomy" id="2487771"/>
    <lineage>
        <taxon>Viruses</taxon>
        <taxon>Varidnaviria</taxon>
        <taxon>Bamfordvirae</taxon>
        <taxon>Nucleocytoviricota</taxon>
        <taxon>Megaviricetes</taxon>
        <taxon>Imitervirales</taxon>
        <taxon>Mimiviridae</taxon>
        <taxon>Megamimivirinae</taxon>
    </lineage>
</organism>
<dbReference type="InterPro" id="IPR008937">
    <property type="entry name" value="Ras-like_GEF"/>
</dbReference>
<dbReference type="PANTHER" id="PTHR23113">
    <property type="entry name" value="GUANINE NUCLEOTIDE EXCHANGE FACTOR"/>
    <property type="match status" value="1"/>
</dbReference>
<dbReference type="PANTHER" id="PTHR23113:SF99">
    <property type="entry name" value="RASGEF DOMAIN-CONTAINING PROTEIN"/>
    <property type="match status" value="1"/>
</dbReference>
<evidence type="ECO:0000259" key="2">
    <source>
        <dbReference type="PROSITE" id="PS50009"/>
    </source>
</evidence>
<dbReference type="SUPFAM" id="SSF48366">
    <property type="entry name" value="Ras GEF"/>
    <property type="match status" value="1"/>
</dbReference>
<reference evidence="4" key="1">
    <citation type="submission" date="2018-10" db="EMBL/GenBank/DDBJ databases">
        <title>Hidden diversity of soil giant viruses.</title>
        <authorList>
            <person name="Schulz F."/>
            <person name="Alteio L."/>
            <person name="Goudeau D."/>
            <person name="Ryan E.M."/>
            <person name="Malmstrom R.R."/>
            <person name="Blanchard J."/>
            <person name="Woyke T."/>
        </authorList>
    </citation>
    <scope>NUCLEOTIDE SEQUENCE</scope>
    <source>
        <strain evidence="4">SAV1</strain>
    </source>
</reference>
<dbReference type="InterPro" id="IPR036964">
    <property type="entry name" value="RASGEF_cat_dom_sf"/>
</dbReference>
<dbReference type="GO" id="GO:0007264">
    <property type="term" value="P:small GTPase-mediated signal transduction"/>
    <property type="evidence" value="ECO:0007669"/>
    <property type="project" value="InterPro"/>
</dbReference>
<keyword evidence="1" id="KW-0344">Guanine-nucleotide releasing factor</keyword>
<evidence type="ECO:0000313" key="4">
    <source>
        <dbReference type="EMBL" id="AYV85286.1"/>
    </source>
</evidence>
<dbReference type="SMART" id="SM00454">
    <property type="entry name" value="SAM"/>
    <property type="match status" value="1"/>
</dbReference>
<feature type="domain" description="SAM" evidence="3">
    <location>
        <begin position="486"/>
        <end position="549"/>
    </location>
</feature>
<dbReference type="PROSITE" id="PS50105">
    <property type="entry name" value="SAM_DOMAIN"/>
    <property type="match status" value="1"/>
</dbReference>
<dbReference type="PROSITE" id="PS50009">
    <property type="entry name" value="RASGEF_CAT"/>
    <property type="match status" value="1"/>
</dbReference>
<dbReference type="SMART" id="SM00147">
    <property type="entry name" value="RasGEF"/>
    <property type="match status" value="1"/>
</dbReference>
<dbReference type="Gene3D" id="1.10.840.10">
    <property type="entry name" value="Ras guanine-nucleotide exchange factors catalytic domain"/>
    <property type="match status" value="1"/>
</dbReference>
<dbReference type="InterPro" id="IPR001895">
    <property type="entry name" value="RASGEF_cat_dom"/>
</dbReference>
<feature type="domain" description="Ras-GEF" evidence="2">
    <location>
        <begin position="54"/>
        <end position="286"/>
    </location>
</feature>
<dbReference type="EMBL" id="MK072445">
    <property type="protein sequence ID" value="AYV85286.1"/>
    <property type="molecule type" value="Genomic_DNA"/>
</dbReference>
<dbReference type="InterPro" id="IPR023578">
    <property type="entry name" value="Ras_GEF_dom_sf"/>
</dbReference>
<accession>A0A3G5ADJ3</accession>
<dbReference type="InterPro" id="IPR013761">
    <property type="entry name" value="SAM/pointed_sf"/>
</dbReference>
<protein>
    <submittedName>
        <fullName evidence="4">Guanine nucleotide exchange factor</fullName>
    </submittedName>
</protein>
<sequence>MFNLEIIKIKNTSKIHMVNSVKISRDLIKNYNGMTGSARPIMVSDKYNSIDDINSKQFSDELTRIFMSHLTNMNSQEIALAVISQNDEYDYEKCPELFILKEYFNGLSCYIPKHIFELKSNEERIKSIIKFIKIAKNLKKSNNLQGLVSIMAGLSLNSVQRIKPLWEEGSKHEADYRELSKITTPLTNWSVYRNYLNSIKNGKIKNIIPYIGLVTSDIKHVSEFGLYNLEKKCVNINKYQEIVKLMNSFESCRNCKLNHSDEDKKISDFIKDLLIKYQIEMESKTQDKWDNEMYAKSVEIYKSVPTSKSIACISTQQSNNYKNRLQLLSLRRNSKYDLRSEFRADLKPEKCSMPEIKFKHQNDLLISEPPQPPYLINQAQIMPKNTMMDMCSNSILNSISNSISSSSSSSSSVQDECTSLDSSKEHIFYRKNRSKSFHVDDTSKNFPIKRYSLNFNIHHDFLVNKINIYQNIEGYEFIKIIHVESWSCDHVCSWLKFLGLKEYINIFHKNKIHGYVLVDLTDKHLKNHLRIDILGDRMRILKAIKELKN</sequence>
<dbReference type="Gene3D" id="1.10.150.50">
    <property type="entry name" value="Transcription Factor, Ets-1"/>
    <property type="match status" value="1"/>
</dbReference>
<proteinExistence type="predicted"/>
<dbReference type="GO" id="GO:0005085">
    <property type="term" value="F:guanyl-nucleotide exchange factor activity"/>
    <property type="evidence" value="ECO:0007669"/>
    <property type="project" value="UniProtKB-KW"/>
</dbReference>
<dbReference type="SUPFAM" id="SSF47769">
    <property type="entry name" value="SAM/Pointed domain"/>
    <property type="match status" value="1"/>
</dbReference>
<dbReference type="Pfam" id="PF00617">
    <property type="entry name" value="RasGEF"/>
    <property type="match status" value="1"/>
</dbReference>
<dbReference type="InterPro" id="IPR001660">
    <property type="entry name" value="SAM"/>
</dbReference>